<reference evidence="1 2" key="1">
    <citation type="submission" date="2019-05" db="EMBL/GenBank/DDBJ databases">
        <title>Burkholderia sp. DHOD12, isolated from subtropical forest soil.</title>
        <authorList>
            <person name="Gao Z.-H."/>
            <person name="Qiu L.-H."/>
        </authorList>
    </citation>
    <scope>NUCLEOTIDE SEQUENCE [LARGE SCALE GENOMIC DNA]</scope>
    <source>
        <strain evidence="1 2">DHOD12</strain>
    </source>
</reference>
<protein>
    <submittedName>
        <fullName evidence="1">Uncharacterized protein</fullName>
    </submittedName>
</protein>
<organism evidence="1 2">
    <name type="scientific">Trinickia violacea</name>
    <dbReference type="NCBI Taxonomy" id="2571746"/>
    <lineage>
        <taxon>Bacteria</taxon>
        <taxon>Pseudomonadati</taxon>
        <taxon>Pseudomonadota</taxon>
        <taxon>Betaproteobacteria</taxon>
        <taxon>Burkholderiales</taxon>
        <taxon>Burkholderiaceae</taxon>
        <taxon>Trinickia</taxon>
    </lineage>
</organism>
<proteinExistence type="predicted"/>
<evidence type="ECO:0000313" key="2">
    <source>
        <dbReference type="Proteomes" id="UP000298656"/>
    </source>
</evidence>
<dbReference type="Proteomes" id="UP000298656">
    <property type="component" value="Chromosome 2"/>
</dbReference>
<dbReference type="KEGG" id="tvl:FAZ95_37155"/>
<evidence type="ECO:0000313" key="1">
    <source>
        <dbReference type="EMBL" id="QCP54518.1"/>
    </source>
</evidence>
<gene>
    <name evidence="1" type="ORF">FAZ95_37155</name>
</gene>
<keyword evidence="2" id="KW-1185">Reference proteome</keyword>
<dbReference type="EMBL" id="CP040078">
    <property type="protein sequence ID" value="QCP54518.1"/>
    <property type="molecule type" value="Genomic_DNA"/>
</dbReference>
<dbReference type="AlphaFoldDB" id="A0A4P8IYL4"/>
<dbReference type="OrthoDB" id="9774685at2"/>
<sequence length="42" mass="4837">MPDEKLTMARKSFGQGKTLSMAVCQHIVNANQPFHWCILFQE</sequence>
<name>A0A4P8IYL4_9BURK</name>
<accession>A0A4P8IYL4</accession>